<dbReference type="Proteomes" id="UP000727407">
    <property type="component" value="Unassembled WGS sequence"/>
</dbReference>
<dbReference type="GO" id="GO:2000001">
    <property type="term" value="P:regulation of DNA damage checkpoint"/>
    <property type="evidence" value="ECO:0007669"/>
    <property type="project" value="TreeGrafter"/>
</dbReference>
<feature type="region of interest" description="Disordered" evidence="1">
    <location>
        <begin position="425"/>
        <end position="447"/>
    </location>
</feature>
<dbReference type="PANTHER" id="PTHR16434:SF4">
    <property type="entry name" value="ETAA1 ACTIVATOR OF ATR KINASE"/>
    <property type="match status" value="1"/>
</dbReference>
<dbReference type="GO" id="GO:0043539">
    <property type="term" value="F:protein serine/threonine kinase activator activity"/>
    <property type="evidence" value="ECO:0007669"/>
    <property type="project" value="TreeGrafter"/>
</dbReference>
<protein>
    <submittedName>
        <fullName evidence="2">Ewing's tumor-associated antigen 1</fullName>
    </submittedName>
</protein>
<comment type="caution">
    <text evidence="2">The sequence shown here is derived from an EMBL/GenBank/DDBJ whole genome shotgun (WGS) entry which is preliminary data.</text>
</comment>
<feature type="compositionally biased region" description="Polar residues" evidence="1">
    <location>
        <begin position="348"/>
        <end position="372"/>
    </location>
</feature>
<name>A0A8J4TYQ9_CLAMG</name>
<feature type="compositionally biased region" description="Polar residues" evidence="1">
    <location>
        <begin position="65"/>
        <end position="76"/>
    </location>
</feature>
<feature type="non-terminal residue" evidence="2">
    <location>
        <position position="700"/>
    </location>
</feature>
<feature type="region of interest" description="Disordered" evidence="1">
    <location>
        <begin position="202"/>
        <end position="222"/>
    </location>
</feature>
<evidence type="ECO:0000313" key="2">
    <source>
        <dbReference type="EMBL" id="KAF5894816.1"/>
    </source>
</evidence>
<dbReference type="EMBL" id="QNUK01000355">
    <property type="protein sequence ID" value="KAF5894816.1"/>
    <property type="molecule type" value="Genomic_DNA"/>
</dbReference>
<dbReference type="OrthoDB" id="9378993at2759"/>
<dbReference type="GO" id="GO:0031297">
    <property type="term" value="P:replication fork processing"/>
    <property type="evidence" value="ECO:0007669"/>
    <property type="project" value="TreeGrafter"/>
</dbReference>
<evidence type="ECO:0000256" key="1">
    <source>
        <dbReference type="SAM" id="MobiDB-lite"/>
    </source>
</evidence>
<organism evidence="2 3">
    <name type="scientific">Clarias magur</name>
    <name type="common">Asian catfish</name>
    <name type="synonym">Macropteronotus magur</name>
    <dbReference type="NCBI Taxonomy" id="1594786"/>
    <lineage>
        <taxon>Eukaryota</taxon>
        <taxon>Metazoa</taxon>
        <taxon>Chordata</taxon>
        <taxon>Craniata</taxon>
        <taxon>Vertebrata</taxon>
        <taxon>Euteleostomi</taxon>
        <taxon>Actinopterygii</taxon>
        <taxon>Neopterygii</taxon>
        <taxon>Teleostei</taxon>
        <taxon>Ostariophysi</taxon>
        <taxon>Siluriformes</taxon>
        <taxon>Clariidae</taxon>
        <taxon>Clarias</taxon>
    </lineage>
</organism>
<gene>
    <name evidence="2" type="ORF">DAT39_015466</name>
</gene>
<proteinExistence type="predicted"/>
<feature type="compositionally biased region" description="Low complexity" evidence="1">
    <location>
        <begin position="425"/>
        <end position="442"/>
    </location>
</feature>
<evidence type="ECO:0000313" key="3">
    <source>
        <dbReference type="Proteomes" id="UP000727407"/>
    </source>
</evidence>
<feature type="region of interest" description="Disordered" evidence="1">
    <location>
        <begin position="681"/>
        <end position="700"/>
    </location>
</feature>
<dbReference type="Pfam" id="PF15350">
    <property type="entry name" value="ETAA1"/>
    <property type="match status" value="2"/>
</dbReference>
<feature type="region of interest" description="Disordered" evidence="1">
    <location>
        <begin position="348"/>
        <end position="374"/>
    </location>
</feature>
<reference evidence="2" key="1">
    <citation type="submission" date="2020-07" db="EMBL/GenBank/DDBJ databases">
        <title>Clarias magur genome sequencing, assembly and annotation.</title>
        <authorList>
            <person name="Kushwaha B."/>
            <person name="Kumar R."/>
            <person name="Das P."/>
            <person name="Joshi C.G."/>
            <person name="Kumar D."/>
            <person name="Nagpure N.S."/>
            <person name="Pandey M."/>
            <person name="Agarwal S."/>
            <person name="Srivastava S."/>
            <person name="Singh M."/>
            <person name="Sahoo L."/>
            <person name="Jayasankar P."/>
            <person name="Meher P.K."/>
            <person name="Koringa P.G."/>
            <person name="Iquebal M.A."/>
            <person name="Das S.P."/>
            <person name="Bit A."/>
            <person name="Patnaik S."/>
            <person name="Patel N."/>
            <person name="Shah T.M."/>
            <person name="Hinsu A."/>
            <person name="Jena J.K."/>
        </authorList>
    </citation>
    <scope>NUCLEOTIDE SEQUENCE</scope>
    <source>
        <strain evidence="2">CIFAMagur01</strain>
        <tissue evidence="2">Testis</tissue>
    </source>
</reference>
<dbReference type="AlphaFoldDB" id="A0A8J4TYQ9"/>
<sequence length="700" mass="77982">MNTRRMRKEEESPDQPEIPRITQSKPKINRLKRSPKTAQKADITNYRTQTDFKTPTRVPRAGFRSSVTEESPNSDYELQHEIIWDPTSPTTPIRNGRGRRRSAVFKSVDVTDIVNRIAPKNKKLDEAESSLLQWIGDTAVPCTPEVREPRTKPKPARQNPVDDLLKLAKQFDFNMIQQEEAHVRPNPQSSAEVIDEDQDLFFNKNSPPALPQTSSGSVRPPLTVEDTIKNRVDPLDDLGLMPEMEDDLDLLFEGSTQQLSGGLSQSFRIRSQDVGEVAPQFGVDSVVDSVTQMGGASKLSTVRSCAGAPIVSTVKQVGAADDFDDDWNDDDLLDNSLVMEMTQNPELFSAPQHSSTQKQTNKNDSSGNTVYRQNGYKDAKPREAQTLNQRLESFQSSQHWNKARGNENTRQNKFLTKTNSETKVFPSSKVPSVVPDSCSVSKTNSQQKEIMEIRRPLATTSTKSAWKVQSMTANSFVSRSDPFKTGPSATITTISSFRNNNITEEKENHLTMEEDALSDFAVEDLDSIFASDDIWDDGADDDDLFCEVCEKVEESMTEPKPCPKSFVTRPTPRSIYGPSSQNAVANRQSTLVHRPPSDAQVRSHNVTENRVPTSTEVPTTARNISTSALGNSMTMTSSERTYKFSHVKSTTETGSSANNTARQINESAMATTIQSRQRIQDDHQFKKPFSTFNAAPAVSK</sequence>
<dbReference type="GO" id="GO:0043596">
    <property type="term" value="C:nuclear replication fork"/>
    <property type="evidence" value="ECO:0007669"/>
    <property type="project" value="TreeGrafter"/>
</dbReference>
<feature type="region of interest" description="Disordered" evidence="1">
    <location>
        <begin position="1"/>
        <end position="101"/>
    </location>
</feature>
<accession>A0A8J4TYQ9</accession>
<dbReference type="InterPro" id="IPR029406">
    <property type="entry name" value="ETAA1"/>
</dbReference>
<keyword evidence="3" id="KW-1185">Reference proteome</keyword>
<feature type="compositionally biased region" description="Polar residues" evidence="1">
    <location>
        <begin position="203"/>
        <end position="217"/>
    </location>
</feature>
<feature type="region of interest" description="Disordered" evidence="1">
    <location>
        <begin position="595"/>
        <end position="616"/>
    </location>
</feature>
<dbReference type="GO" id="GO:0006974">
    <property type="term" value="P:DNA damage response"/>
    <property type="evidence" value="ECO:0007669"/>
    <property type="project" value="TreeGrafter"/>
</dbReference>
<feature type="compositionally biased region" description="Polar residues" evidence="1">
    <location>
        <begin position="600"/>
        <end position="616"/>
    </location>
</feature>
<dbReference type="PANTHER" id="PTHR16434">
    <property type="entry name" value="EWING'S TUMOR-ASSOCIATED ANTIGEN 1 ETAA1"/>
    <property type="match status" value="1"/>
</dbReference>